<organism evidence="3 4">
    <name type="scientific">Geobacillus genomosp. 3</name>
    <dbReference type="NCBI Taxonomy" id="1921421"/>
    <lineage>
        <taxon>Bacteria</taxon>
        <taxon>Bacillati</taxon>
        <taxon>Bacillota</taxon>
        <taxon>Bacilli</taxon>
        <taxon>Bacillales</taxon>
        <taxon>Anoxybacillaceae</taxon>
        <taxon>Geobacillus</taxon>
    </lineage>
</organism>
<keyword evidence="4" id="KW-1185">Reference proteome</keyword>
<dbReference type="RefSeq" id="WP_020959822.1">
    <property type="nucleotide sequence ID" value="NC_022080.4"/>
</dbReference>
<dbReference type="PATRIC" id="fig|1345697.3.peg.1670"/>
<dbReference type="CDD" id="cd14279">
    <property type="entry name" value="CUE"/>
    <property type="match status" value="1"/>
</dbReference>
<feature type="region of interest" description="Disordered" evidence="1">
    <location>
        <begin position="57"/>
        <end position="76"/>
    </location>
</feature>
<dbReference type="KEGG" id="gjf:M493_08705"/>
<proteinExistence type="predicted"/>
<evidence type="ECO:0000313" key="3">
    <source>
        <dbReference type="EMBL" id="AGT32016.1"/>
    </source>
</evidence>
<accession>S6A203</accession>
<keyword evidence="2" id="KW-0732">Signal</keyword>
<gene>
    <name evidence="3" type="ORF">M493_08705</name>
</gene>
<evidence type="ECO:0008006" key="5">
    <source>
        <dbReference type="Google" id="ProtNLM"/>
    </source>
</evidence>
<evidence type="ECO:0000313" key="4">
    <source>
        <dbReference type="Proteomes" id="UP000015500"/>
    </source>
</evidence>
<feature type="compositionally biased region" description="Polar residues" evidence="1">
    <location>
        <begin position="64"/>
        <end position="76"/>
    </location>
</feature>
<feature type="signal peptide" evidence="2">
    <location>
        <begin position="1"/>
        <end position="23"/>
    </location>
</feature>
<evidence type="ECO:0000256" key="1">
    <source>
        <dbReference type="SAM" id="MobiDB-lite"/>
    </source>
</evidence>
<dbReference type="AlphaFoldDB" id="S6A203"/>
<reference evidence="3 4" key="1">
    <citation type="journal article" date="2014" name="Genome Announc.">
        <title>Complete Genome Sequence of the Thermophilic Polychlorinated Biphenyl Degrader Geobacillus sp. Strain JF8 (NBRC 109937).</title>
        <authorList>
            <person name="Shintani M."/>
            <person name="Ohtsubo Y."/>
            <person name="Fukuda K."/>
            <person name="Hosoyama A."/>
            <person name="Ohji S."/>
            <person name="Yamazoe A."/>
            <person name="Fujita N."/>
            <person name="Nagata Y."/>
            <person name="Tsuda M."/>
            <person name="Hatta T."/>
            <person name="Kimbara K."/>
        </authorList>
    </citation>
    <scope>NUCLEOTIDE SEQUENCE [LARGE SCALE GENOMIC DNA]</scope>
    <source>
        <strain evidence="3 4">JF8</strain>
    </source>
</reference>
<dbReference type="EMBL" id="CP006254">
    <property type="protein sequence ID" value="AGT32016.1"/>
    <property type="molecule type" value="Genomic_DNA"/>
</dbReference>
<sequence length="76" mass="8145">MKKVTGGLLAAALVLGAGTAVLANTNGPLSFEQMLPHMKSMHPDLSERQLQDMYNACHGANGEKTGQPSQTMMNRF</sequence>
<protein>
    <recommendedName>
        <fullName evidence="5">FAD/FMN-containing dehydrogenase</fullName>
    </recommendedName>
</protein>
<evidence type="ECO:0000256" key="2">
    <source>
        <dbReference type="SAM" id="SignalP"/>
    </source>
</evidence>
<dbReference type="Proteomes" id="UP000015500">
    <property type="component" value="Chromosome"/>
</dbReference>
<dbReference type="HOGENOM" id="CLU_171055_1_0_9"/>
<name>S6A203_GEOG3</name>
<feature type="chain" id="PRO_5004535742" description="FAD/FMN-containing dehydrogenase" evidence="2">
    <location>
        <begin position="24"/>
        <end position="76"/>
    </location>
</feature>
<dbReference type="OrthoDB" id="2166958at2"/>